<dbReference type="EMBL" id="CP002304">
    <property type="protein sequence ID" value="ADQ14901.1"/>
    <property type="molecule type" value="Genomic_DNA"/>
</dbReference>
<dbReference type="PANTHER" id="PTHR43673">
    <property type="entry name" value="NAD(P)H NITROREDUCTASE YDGI-RELATED"/>
    <property type="match status" value="1"/>
</dbReference>
<evidence type="ECO:0000259" key="6">
    <source>
        <dbReference type="Pfam" id="PF00881"/>
    </source>
</evidence>
<accession>E4RLI7</accession>
<keyword evidence="4" id="KW-0288">FMN</keyword>
<dbReference type="PANTHER" id="PTHR43673:SF2">
    <property type="entry name" value="NITROREDUCTASE"/>
    <property type="match status" value="1"/>
</dbReference>
<dbReference type="AlphaFoldDB" id="E4RLI7"/>
<comment type="cofactor">
    <cofactor evidence="1">
        <name>FMN</name>
        <dbReference type="ChEBI" id="CHEBI:58210"/>
    </cofactor>
</comment>
<dbReference type="eggNOG" id="COG0778">
    <property type="taxonomic scope" value="Bacteria"/>
</dbReference>
<reference evidence="7 8" key="2">
    <citation type="journal article" date="2011" name="J. Bacteriol.">
        <title>Complete Genome Sequence of the Haloalkaliphilic, Hydrogen Producing Halanaerobium hydrogenoformans.</title>
        <authorList>
            <person name="Brown S.D."/>
            <person name="Begemann M.B."/>
            <person name="Mormile M.R."/>
            <person name="Wall J.D."/>
            <person name="Han C.S."/>
            <person name="Goodwin L.A."/>
            <person name="Pitluck S."/>
            <person name="Land M.L."/>
            <person name="Hauser L.J."/>
            <person name="Elias D.A."/>
        </authorList>
    </citation>
    <scope>NUCLEOTIDE SEQUENCE [LARGE SCALE GENOMIC DNA]</scope>
    <source>
        <strain evidence="8">sapolanicus</strain>
    </source>
</reference>
<name>E4RLI7_HALHG</name>
<protein>
    <submittedName>
        <fullName evidence="7">Nitroreductase</fullName>
    </submittedName>
</protein>
<evidence type="ECO:0000256" key="1">
    <source>
        <dbReference type="ARBA" id="ARBA00001917"/>
    </source>
</evidence>
<evidence type="ECO:0000256" key="3">
    <source>
        <dbReference type="ARBA" id="ARBA00022630"/>
    </source>
</evidence>
<evidence type="ECO:0000256" key="2">
    <source>
        <dbReference type="ARBA" id="ARBA00007118"/>
    </source>
</evidence>
<organism evidence="7 8">
    <name type="scientific">Halanaerobium hydrogeniformans</name>
    <name type="common">Halanaerobium sp. (strain sapolanicus)</name>
    <dbReference type="NCBI Taxonomy" id="656519"/>
    <lineage>
        <taxon>Bacteria</taxon>
        <taxon>Bacillati</taxon>
        <taxon>Bacillota</taxon>
        <taxon>Clostridia</taxon>
        <taxon>Halanaerobiales</taxon>
        <taxon>Halanaerobiaceae</taxon>
        <taxon>Halanaerobium</taxon>
    </lineage>
</organism>
<evidence type="ECO:0000256" key="4">
    <source>
        <dbReference type="ARBA" id="ARBA00022643"/>
    </source>
</evidence>
<dbReference type="InterPro" id="IPR029479">
    <property type="entry name" value="Nitroreductase"/>
</dbReference>
<reference evidence="7 8" key="1">
    <citation type="submission" date="2010-11" db="EMBL/GenBank/DDBJ databases">
        <title>Complete sequence of Halanaerobium sp. sapolanicus.</title>
        <authorList>
            <consortium name="US DOE Joint Genome Institute"/>
            <person name="Lucas S."/>
            <person name="Copeland A."/>
            <person name="Lapidus A."/>
            <person name="Cheng J.-F."/>
            <person name="Bruce D."/>
            <person name="Goodwin L."/>
            <person name="Pitluck S."/>
            <person name="Davenport K."/>
            <person name="Detter J.C."/>
            <person name="Han C."/>
            <person name="Tapia R."/>
            <person name="Land M."/>
            <person name="Hauser L."/>
            <person name="Jeffries C."/>
            <person name="Kyrpides N."/>
            <person name="Ivanova N."/>
            <person name="Mikhailova N."/>
            <person name="Begemann M.B."/>
            <person name="Mormile M.R."/>
            <person name="Wall J.D."/>
            <person name="Elias D.A."/>
            <person name="Woyke T."/>
        </authorList>
    </citation>
    <scope>NUCLEOTIDE SEQUENCE [LARGE SCALE GENOMIC DNA]</scope>
    <source>
        <strain evidence="8">sapolanicus</strain>
    </source>
</reference>
<feature type="domain" description="Nitroreductase" evidence="6">
    <location>
        <begin position="9"/>
        <end position="175"/>
    </location>
</feature>
<evidence type="ECO:0000313" key="8">
    <source>
        <dbReference type="Proteomes" id="UP000007434"/>
    </source>
</evidence>
<keyword evidence="3" id="KW-0285">Flavoprotein</keyword>
<gene>
    <name evidence="7" type="ordered locus">Halsa_1474</name>
</gene>
<keyword evidence="5" id="KW-0560">Oxidoreductase</keyword>
<evidence type="ECO:0000256" key="5">
    <source>
        <dbReference type="ARBA" id="ARBA00023002"/>
    </source>
</evidence>
<dbReference type="InterPro" id="IPR000415">
    <property type="entry name" value="Nitroreductase-like"/>
</dbReference>
<dbReference type="KEGG" id="has:Halsa_1474"/>
<dbReference type="Pfam" id="PF00881">
    <property type="entry name" value="Nitroreductase"/>
    <property type="match status" value="1"/>
</dbReference>
<keyword evidence="8" id="KW-1185">Reference proteome</keyword>
<dbReference type="Gene3D" id="3.40.109.10">
    <property type="entry name" value="NADH Oxidase"/>
    <property type="match status" value="1"/>
</dbReference>
<sequence length="212" mass="23424">MGKDIFELRSSVRKFSDDPVSDADIKKMLKAATLAPSGKNMQNWHFVIVKNKDKINELADIIAKKNKKLRDAVDDGDLKDNFKKYLKFGTFFKDAPVLVLFFAAPYPVTGRNIMEAAGSPKEEIEALMKAEPGIQNIAAAAENFMLKAAELGYGTCWMTSQNYAALEIKASLEADFDKSIFDLALITPLGVPAGEVSSPKRKALEEVTSWLK</sequence>
<dbReference type="STRING" id="656519.Halsa_1474"/>
<evidence type="ECO:0000313" key="7">
    <source>
        <dbReference type="EMBL" id="ADQ14901.1"/>
    </source>
</evidence>
<dbReference type="SUPFAM" id="SSF55469">
    <property type="entry name" value="FMN-dependent nitroreductase-like"/>
    <property type="match status" value="1"/>
</dbReference>
<dbReference type="RefSeq" id="WP_013405981.1">
    <property type="nucleotide sequence ID" value="NC_014654.1"/>
</dbReference>
<dbReference type="OrthoDB" id="9812105at2"/>
<dbReference type="GO" id="GO:0016491">
    <property type="term" value="F:oxidoreductase activity"/>
    <property type="evidence" value="ECO:0007669"/>
    <property type="project" value="UniProtKB-KW"/>
</dbReference>
<proteinExistence type="inferred from homology"/>
<dbReference type="Proteomes" id="UP000007434">
    <property type="component" value="Chromosome"/>
</dbReference>
<dbReference type="HOGENOM" id="CLU_070764_7_2_9"/>
<comment type="similarity">
    <text evidence="2">Belongs to the nitroreductase family.</text>
</comment>